<feature type="compositionally biased region" description="Polar residues" evidence="1">
    <location>
        <begin position="1"/>
        <end position="19"/>
    </location>
</feature>
<keyword evidence="2" id="KW-0812">Transmembrane</keyword>
<proteinExistence type="predicted"/>
<accession>A0ABW5XFQ9</accession>
<protein>
    <submittedName>
        <fullName evidence="3">Uncharacterized protein</fullName>
    </submittedName>
</protein>
<gene>
    <name evidence="3" type="ORF">ACFSYH_04960</name>
</gene>
<sequence length="250" mass="25904">MSQDDTGANSTPDNEVTPQQPEPTGEVDATDAETTDKPVGIPSNARKLIWAGAILVALYFIIDGIIGVVRGDADTSEAPTHNPTVTVTADAPTPTQDPVDRGEVTEFAAALPGTANQFALTSLTEVTDWPVEGALESYVLNYSGPAGDASVEVEVLAAQFKSVENAATAYDSRLAPDTTTISAGVVESDGTSVGDFVITVDETGGVLPPAHGDQTLPAGTARALWTNGTALFEAYAPADEIENFYNAYGL</sequence>
<dbReference type="RefSeq" id="WP_377465510.1">
    <property type="nucleotide sequence ID" value="NZ_JBHUOP010000002.1"/>
</dbReference>
<keyword evidence="2" id="KW-0472">Membrane</keyword>
<dbReference type="Proteomes" id="UP001597391">
    <property type="component" value="Unassembled WGS sequence"/>
</dbReference>
<keyword evidence="4" id="KW-1185">Reference proteome</keyword>
<evidence type="ECO:0000256" key="1">
    <source>
        <dbReference type="SAM" id="MobiDB-lite"/>
    </source>
</evidence>
<dbReference type="EMBL" id="JBHUOP010000002">
    <property type="protein sequence ID" value="MFD2839919.1"/>
    <property type="molecule type" value="Genomic_DNA"/>
</dbReference>
<keyword evidence="2" id="KW-1133">Transmembrane helix</keyword>
<feature type="compositionally biased region" description="Low complexity" evidence="1">
    <location>
        <begin position="83"/>
        <end position="96"/>
    </location>
</feature>
<evidence type="ECO:0000313" key="3">
    <source>
        <dbReference type="EMBL" id="MFD2839919.1"/>
    </source>
</evidence>
<name>A0ABW5XFQ9_9MICO</name>
<feature type="transmembrane region" description="Helical" evidence="2">
    <location>
        <begin position="48"/>
        <end position="69"/>
    </location>
</feature>
<comment type="caution">
    <text evidence="3">The sequence shown here is derived from an EMBL/GenBank/DDBJ whole genome shotgun (WGS) entry which is preliminary data.</text>
</comment>
<organism evidence="3 4">
    <name type="scientific">Populibacterium corticicola</name>
    <dbReference type="NCBI Taxonomy" id="1812826"/>
    <lineage>
        <taxon>Bacteria</taxon>
        <taxon>Bacillati</taxon>
        <taxon>Actinomycetota</taxon>
        <taxon>Actinomycetes</taxon>
        <taxon>Micrococcales</taxon>
        <taxon>Jonesiaceae</taxon>
        <taxon>Populibacterium</taxon>
    </lineage>
</organism>
<feature type="region of interest" description="Disordered" evidence="1">
    <location>
        <begin position="1"/>
        <end position="41"/>
    </location>
</feature>
<feature type="region of interest" description="Disordered" evidence="1">
    <location>
        <begin position="75"/>
        <end position="96"/>
    </location>
</feature>
<evidence type="ECO:0000313" key="4">
    <source>
        <dbReference type="Proteomes" id="UP001597391"/>
    </source>
</evidence>
<evidence type="ECO:0000256" key="2">
    <source>
        <dbReference type="SAM" id="Phobius"/>
    </source>
</evidence>
<reference evidence="4" key="1">
    <citation type="journal article" date="2019" name="Int. J. Syst. Evol. Microbiol.">
        <title>The Global Catalogue of Microorganisms (GCM) 10K type strain sequencing project: providing services to taxonomists for standard genome sequencing and annotation.</title>
        <authorList>
            <consortium name="The Broad Institute Genomics Platform"/>
            <consortium name="The Broad Institute Genome Sequencing Center for Infectious Disease"/>
            <person name="Wu L."/>
            <person name="Ma J."/>
        </authorList>
    </citation>
    <scope>NUCLEOTIDE SEQUENCE [LARGE SCALE GENOMIC DNA]</scope>
    <source>
        <strain evidence="4">KCTC 33576</strain>
    </source>
</reference>